<dbReference type="PATRIC" id="fig|136160.3.peg.1018"/>
<dbReference type="GeneID" id="87598716"/>
<evidence type="ECO:0000313" key="8">
    <source>
        <dbReference type="EMBL" id="KOO38078.1"/>
    </source>
</evidence>
<evidence type="ECO:0000256" key="5">
    <source>
        <dbReference type="ARBA" id="ARBA00023136"/>
    </source>
</evidence>
<dbReference type="Pfam" id="PF06271">
    <property type="entry name" value="RDD"/>
    <property type="match status" value="1"/>
</dbReference>
<dbReference type="EMBL" id="LILD01000001">
    <property type="protein sequence ID" value="KOO38078.1"/>
    <property type="molecule type" value="Genomic_DNA"/>
</dbReference>
<dbReference type="GO" id="GO:0005886">
    <property type="term" value="C:plasma membrane"/>
    <property type="evidence" value="ECO:0007669"/>
    <property type="project" value="UniProtKB-SubCell"/>
</dbReference>
<organism evidence="8">
    <name type="scientific">Halalkalibacterium halodurans</name>
    <name type="common">Bacillus halodurans</name>
    <dbReference type="NCBI Taxonomy" id="86665"/>
    <lineage>
        <taxon>Bacteria</taxon>
        <taxon>Bacillati</taxon>
        <taxon>Bacillota</taxon>
        <taxon>Bacilli</taxon>
        <taxon>Bacillales</taxon>
        <taxon>Bacillaceae</taxon>
        <taxon>Halalkalibacterium (ex Joshi et al. 2022)</taxon>
    </lineage>
</organism>
<name>A0A0M0KI36_ALKHA</name>
<sequence>MDQAIPRRRFSLRHQKKEEAVQEQSSPPEEIQMDEQEPQVRYAGFWMRFWAFLLDLVVIFSINAIVVYPTFRWFGLNIQLSVWSLEVILASLIGYAYYVIMTKEYGQTVGKMVFGLKVVNQQGGPLSWGEVLFREVVGRFLHQVFALFILLYLVVAFTRKKQGIHDMIADTYVVHEES</sequence>
<dbReference type="PANTHER" id="PTHR36115:SF9">
    <property type="entry name" value="LMO1584 PROTEIN"/>
    <property type="match status" value="1"/>
</dbReference>
<keyword evidence="3" id="KW-0812">Transmembrane</keyword>
<evidence type="ECO:0000259" key="7">
    <source>
        <dbReference type="Pfam" id="PF06271"/>
    </source>
</evidence>
<comment type="caution">
    <text evidence="8">The sequence shown here is derived from an EMBL/GenBank/DDBJ whole genome shotgun (WGS) entry which is preliminary data.</text>
</comment>
<dbReference type="InterPro" id="IPR051791">
    <property type="entry name" value="Pra-immunoreactive"/>
</dbReference>
<keyword evidence="4" id="KW-1133">Transmembrane helix</keyword>
<keyword evidence="5" id="KW-0472">Membrane</keyword>
<reference evidence="8" key="1">
    <citation type="submission" date="2015-08" db="EMBL/GenBank/DDBJ databases">
        <title>Complete DNA Sequence of Pseudomonas syringae pv. actinidiae, the Causal Agent of Kiwifruit Canker Disease.</title>
        <authorList>
            <person name="Rikkerink E.H.A."/>
            <person name="Fineran P.C."/>
        </authorList>
    </citation>
    <scope>NUCLEOTIDE SEQUENCE</scope>
    <source>
        <strain evidence="8">DSM 13666</strain>
    </source>
</reference>
<keyword evidence="2" id="KW-1003">Cell membrane</keyword>
<dbReference type="RefSeq" id="WP_053430512.1">
    <property type="nucleotide sequence ID" value="NZ_CP040441.1"/>
</dbReference>
<evidence type="ECO:0000256" key="1">
    <source>
        <dbReference type="ARBA" id="ARBA00004651"/>
    </source>
</evidence>
<gene>
    <name evidence="8" type="ORF">AMD02_03810</name>
</gene>
<protein>
    <recommendedName>
        <fullName evidence="7">RDD domain-containing protein</fullName>
    </recommendedName>
</protein>
<dbReference type="AlphaFoldDB" id="A0A0M0KI36"/>
<proteinExistence type="predicted"/>
<evidence type="ECO:0000256" key="6">
    <source>
        <dbReference type="SAM" id="MobiDB-lite"/>
    </source>
</evidence>
<feature type="domain" description="RDD" evidence="7">
    <location>
        <begin position="42"/>
        <end position="169"/>
    </location>
</feature>
<evidence type="ECO:0000256" key="3">
    <source>
        <dbReference type="ARBA" id="ARBA00022692"/>
    </source>
</evidence>
<comment type="subcellular location">
    <subcellularLocation>
        <location evidence="1">Cell membrane</location>
        <topology evidence="1">Multi-pass membrane protein</topology>
    </subcellularLocation>
</comment>
<feature type="region of interest" description="Disordered" evidence="6">
    <location>
        <begin position="14"/>
        <end position="35"/>
    </location>
</feature>
<evidence type="ECO:0000256" key="4">
    <source>
        <dbReference type="ARBA" id="ARBA00022989"/>
    </source>
</evidence>
<accession>A0A0M0KI36</accession>
<evidence type="ECO:0000256" key="2">
    <source>
        <dbReference type="ARBA" id="ARBA00022475"/>
    </source>
</evidence>
<dbReference type="PANTHER" id="PTHR36115">
    <property type="entry name" value="PROLINE-RICH ANTIGEN HOMOLOG-RELATED"/>
    <property type="match status" value="1"/>
</dbReference>
<dbReference type="InterPro" id="IPR010432">
    <property type="entry name" value="RDD"/>
</dbReference>